<dbReference type="AlphaFoldDB" id="A0A1F5P7I7"/>
<dbReference type="Proteomes" id="UP000176786">
    <property type="component" value="Unassembled WGS sequence"/>
</dbReference>
<accession>A0A1F5P7I7</accession>
<dbReference type="STRING" id="1817832.A3J48_01035"/>
<evidence type="ECO:0008006" key="3">
    <source>
        <dbReference type="Google" id="ProtNLM"/>
    </source>
</evidence>
<dbReference type="EMBL" id="MFES01000020">
    <property type="protein sequence ID" value="OGE85906.1"/>
    <property type="molecule type" value="Genomic_DNA"/>
</dbReference>
<proteinExistence type="predicted"/>
<evidence type="ECO:0000313" key="2">
    <source>
        <dbReference type="Proteomes" id="UP000176786"/>
    </source>
</evidence>
<name>A0A1F5P7I7_9BACT</name>
<reference evidence="1 2" key="1">
    <citation type="journal article" date="2016" name="Nat. Commun.">
        <title>Thousands of microbial genomes shed light on interconnected biogeochemical processes in an aquifer system.</title>
        <authorList>
            <person name="Anantharaman K."/>
            <person name="Brown C.T."/>
            <person name="Hug L.A."/>
            <person name="Sharon I."/>
            <person name="Castelle C.J."/>
            <person name="Probst A.J."/>
            <person name="Thomas B.C."/>
            <person name="Singh A."/>
            <person name="Wilkins M.J."/>
            <person name="Karaoz U."/>
            <person name="Brodie E.L."/>
            <person name="Williams K.H."/>
            <person name="Hubbard S.S."/>
            <person name="Banfield J.F."/>
        </authorList>
    </citation>
    <scope>NUCLEOTIDE SEQUENCE [LARGE SCALE GENOMIC DNA]</scope>
</reference>
<evidence type="ECO:0000313" key="1">
    <source>
        <dbReference type="EMBL" id="OGE85906.1"/>
    </source>
</evidence>
<sequence>MNKIITILEALVEPKNWELLQQSYSKVDKNDLPSAALNSFLVQDQSTPNLWKIVTIWQSRTDLDKYRKSVEAPAWIIVFRNAQSEPKLQITEIIDSK</sequence>
<gene>
    <name evidence="1" type="ORF">A3J48_01035</name>
</gene>
<organism evidence="1 2">
    <name type="scientific">Candidatus Doudnabacteria bacterium RIFCSPHIGHO2_02_FULL_46_11</name>
    <dbReference type="NCBI Taxonomy" id="1817832"/>
    <lineage>
        <taxon>Bacteria</taxon>
        <taxon>Candidatus Doudnaibacteriota</taxon>
    </lineage>
</organism>
<protein>
    <recommendedName>
        <fullName evidence="3">ABM domain-containing protein</fullName>
    </recommendedName>
</protein>
<comment type="caution">
    <text evidence="1">The sequence shown here is derived from an EMBL/GenBank/DDBJ whole genome shotgun (WGS) entry which is preliminary data.</text>
</comment>